<accession>A0A8X6XJE7</accession>
<dbReference type="EMBL" id="BMAV01010127">
    <property type="protein sequence ID" value="GFY54998.1"/>
    <property type="molecule type" value="Genomic_DNA"/>
</dbReference>
<reference evidence="1" key="1">
    <citation type="submission" date="2020-08" db="EMBL/GenBank/DDBJ databases">
        <title>Multicomponent nature underlies the extraordinary mechanical properties of spider dragline silk.</title>
        <authorList>
            <person name="Kono N."/>
            <person name="Nakamura H."/>
            <person name="Mori M."/>
            <person name="Yoshida Y."/>
            <person name="Ohtoshi R."/>
            <person name="Malay A.D."/>
            <person name="Moran D.A.P."/>
            <person name="Tomita M."/>
            <person name="Numata K."/>
            <person name="Arakawa K."/>
        </authorList>
    </citation>
    <scope>NUCLEOTIDE SEQUENCE</scope>
</reference>
<protein>
    <submittedName>
        <fullName evidence="1">Integrase catalytic domain-containing protein</fullName>
    </submittedName>
</protein>
<dbReference type="Proteomes" id="UP000886998">
    <property type="component" value="Unassembled WGS sequence"/>
</dbReference>
<organism evidence="1 2">
    <name type="scientific">Trichonephila inaurata madagascariensis</name>
    <dbReference type="NCBI Taxonomy" id="2747483"/>
    <lineage>
        <taxon>Eukaryota</taxon>
        <taxon>Metazoa</taxon>
        <taxon>Ecdysozoa</taxon>
        <taxon>Arthropoda</taxon>
        <taxon>Chelicerata</taxon>
        <taxon>Arachnida</taxon>
        <taxon>Araneae</taxon>
        <taxon>Araneomorphae</taxon>
        <taxon>Entelegynae</taxon>
        <taxon>Araneoidea</taxon>
        <taxon>Nephilidae</taxon>
        <taxon>Trichonephila</taxon>
        <taxon>Trichonephila inaurata</taxon>
    </lineage>
</organism>
<dbReference type="AlphaFoldDB" id="A0A8X6XJE7"/>
<proteinExistence type="predicted"/>
<keyword evidence="2" id="KW-1185">Reference proteome</keyword>
<name>A0A8X6XJE7_9ARAC</name>
<dbReference type="OrthoDB" id="6780699at2759"/>
<evidence type="ECO:0000313" key="1">
    <source>
        <dbReference type="EMBL" id="GFY54998.1"/>
    </source>
</evidence>
<sequence length="333" mass="38064">MNDLKQKRVTVRGAFTKSANNLEALLSSELSDIKFDEIEVILEQLSEKFKQLKECDDQVLDLLQQEKCSQDIYEKEYLSYEKFEDRFIALKTRVNRKITKAFSSEDTSSKNSHFTESAAQFKLPEIELRKFDGNPKEWLNVESCLPSEILKAWERSKFTAHPEITGGHRAISCKSNVRCFAYQNRAALPNSLASNLDRNYPNNTNNTKVEETVTNALSNHVRNSDVYLQTLIVRLHNGTKEMLVRAISDTGSMKSYISSDIVKSMNYIYKSKNVCEVNLKQSLFGGIESVENVYNNYVVELSNVLMVDIGVNLKYLARNAFVLRLTNSHLVRG</sequence>
<evidence type="ECO:0000313" key="2">
    <source>
        <dbReference type="Proteomes" id="UP000886998"/>
    </source>
</evidence>
<gene>
    <name evidence="1" type="primary">AVEN_2369_1</name>
    <name evidence="1" type="ORF">TNIN_145941</name>
</gene>
<comment type="caution">
    <text evidence="1">The sequence shown here is derived from an EMBL/GenBank/DDBJ whole genome shotgun (WGS) entry which is preliminary data.</text>
</comment>